<dbReference type="GO" id="GO:0008757">
    <property type="term" value="F:S-adenosylmethionine-dependent methyltransferase activity"/>
    <property type="evidence" value="ECO:0007669"/>
    <property type="project" value="InterPro"/>
</dbReference>
<accession>A0A7Z0ERF6</accession>
<proteinExistence type="predicted"/>
<feature type="domain" description="Methyltransferase type 11" evidence="1">
    <location>
        <begin position="50"/>
        <end position="145"/>
    </location>
</feature>
<dbReference type="Gene3D" id="3.40.50.150">
    <property type="entry name" value="Vaccinia Virus protein VP39"/>
    <property type="match status" value="1"/>
</dbReference>
<dbReference type="GO" id="GO:0032259">
    <property type="term" value="P:methylation"/>
    <property type="evidence" value="ECO:0007669"/>
    <property type="project" value="UniProtKB-KW"/>
</dbReference>
<organism evidence="2 3">
    <name type="scientific">Nocardiopsis aegyptia</name>
    <dbReference type="NCBI Taxonomy" id="220378"/>
    <lineage>
        <taxon>Bacteria</taxon>
        <taxon>Bacillati</taxon>
        <taxon>Actinomycetota</taxon>
        <taxon>Actinomycetes</taxon>
        <taxon>Streptosporangiales</taxon>
        <taxon>Nocardiopsidaceae</taxon>
        <taxon>Nocardiopsis</taxon>
    </lineage>
</organism>
<evidence type="ECO:0000313" key="2">
    <source>
        <dbReference type="EMBL" id="NYJ36893.1"/>
    </source>
</evidence>
<evidence type="ECO:0000313" key="3">
    <source>
        <dbReference type="Proteomes" id="UP000572051"/>
    </source>
</evidence>
<gene>
    <name evidence="2" type="ORF">HNR10_004774</name>
</gene>
<comment type="caution">
    <text evidence="2">The sequence shown here is derived from an EMBL/GenBank/DDBJ whole genome shotgun (WGS) entry which is preliminary data.</text>
</comment>
<protein>
    <submittedName>
        <fullName evidence="2">Ubiquinone/menaquinone biosynthesis C-methylase UbiE</fullName>
    </submittedName>
</protein>
<keyword evidence="2" id="KW-0830">Ubiquinone</keyword>
<sequence>MTTSTPDTAQVRDAWESIASGFDEYVTPDTLRLGERALDRVDVGPGTRFLDVAAGTGALALPAARRGADVVAVDIAPGMVDRLASRAAAEGLTSVEARAMDCHSLGFGDASFDVTASQNGVTMSPDLRSGLSEMVRVTRRGGTVLVVAFGALTRSEFLGVFVGAVGAVVPGFAGLPKDTPPPPFQLADPERFHQVLTDAGLTGTAVDTVVWDMPFGSGTDLWNEVTSSHPIGAGLVAGLDTEQRAAVRDVLDGVLRERAEGPGGAVLHAEVNIGRGTKD</sequence>
<dbReference type="EMBL" id="JACCFS010000001">
    <property type="protein sequence ID" value="NYJ36893.1"/>
    <property type="molecule type" value="Genomic_DNA"/>
</dbReference>
<name>A0A7Z0ERF6_9ACTN</name>
<evidence type="ECO:0000259" key="1">
    <source>
        <dbReference type="Pfam" id="PF08241"/>
    </source>
</evidence>
<dbReference type="InterPro" id="IPR029063">
    <property type="entry name" value="SAM-dependent_MTases_sf"/>
</dbReference>
<dbReference type="Pfam" id="PF08241">
    <property type="entry name" value="Methyltransf_11"/>
    <property type="match status" value="1"/>
</dbReference>
<dbReference type="InterPro" id="IPR013216">
    <property type="entry name" value="Methyltransf_11"/>
</dbReference>
<keyword evidence="2" id="KW-0808">Transferase</keyword>
<dbReference type="AlphaFoldDB" id="A0A7Z0ERF6"/>
<dbReference type="SUPFAM" id="SSF53335">
    <property type="entry name" value="S-adenosyl-L-methionine-dependent methyltransferases"/>
    <property type="match status" value="1"/>
</dbReference>
<reference evidence="2 3" key="1">
    <citation type="submission" date="2020-07" db="EMBL/GenBank/DDBJ databases">
        <title>Sequencing the genomes of 1000 actinobacteria strains.</title>
        <authorList>
            <person name="Klenk H.-P."/>
        </authorList>
    </citation>
    <scope>NUCLEOTIDE SEQUENCE [LARGE SCALE GENOMIC DNA]</scope>
    <source>
        <strain evidence="2 3">DSM 44442</strain>
    </source>
</reference>
<dbReference type="Proteomes" id="UP000572051">
    <property type="component" value="Unassembled WGS sequence"/>
</dbReference>
<dbReference type="RefSeq" id="WP_179827175.1">
    <property type="nucleotide sequence ID" value="NZ_JACCFS010000001.1"/>
</dbReference>
<keyword evidence="2" id="KW-0489">Methyltransferase</keyword>
<dbReference type="PANTHER" id="PTHR43591:SF24">
    <property type="entry name" value="2-METHOXY-6-POLYPRENYL-1,4-BENZOQUINOL METHYLASE, MITOCHONDRIAL"/>
    <property type="match status" value="1"/>
</dbReference>
<dbReference type="CDD" id="cd02440">
    <property type="entry name" value="AdoMet_MTases"/>
    <property type="match status" value="1"/>
</dbReference>
<dbReference type="PANTHER" id="PTHR43591">
    <property type="entry name" value="METHYLTRANSFERASE"/>
    <property type="match status" value="1"/>
</dbReference>
<keyword evidence="3" id="KW-1185">Reference proteome</keyword>